<evidence type="ECO:0000256" key="1">
    <source>
        <dbReference type="SAM" id="Phobius"/>
    </source>
</evidence>
<keyword evidence="3" id="KW-1185">Reference proteome</keyword>
<evidence type="ECO:0000313" key="2">
    <source>
        <dbReference type="EMBL" id="MVN88117.1"/>
    </source>
</evidence>
<organism evidence="2 3">
    <name type="scientific">Deinococcus arboris</name>
    <dbReference type="NCBI Taxonomy" id="2682977"/>
    <lineage>
        <taxon>Bacteria</taxon>
        <taxon>Thermotogati</taxon>
        <taxon>Deinococcota</taxon>
        <taxon>Deinococci</taxon>
        <taxon>Deinococcales</taxon>
        <taxon>Deinococcaceae</taxon>
        <taxon>Deinococcus</taxon>
    </lineage>
</organism>
<keyword evidence="1" id="KW-1133">Transmembrane helix</keyword>
<dbReference type="Proteomes" id="UP000483286">
    <property type="component" value="Unassembled WGS sequence"/>
</dbReference>
<keyword evidence="1" id="KW-0472">Membrane</keyword>
<protein>
    <submittedName>
        <fullName evidence="2">Uncharacterized protein</fullName>
    </submittedName>
</protein>
<feature type="transmembrane region" description="Helical" evidence="1">
    <location>
        <begin position="20"/>
        <end position="40"/>
    </location>
</feature>
<gene>
    <name evidence="2" type="ORF">GO986_15295</name>
</gene>
<proteinExistence type="predicted"/>
<dbReference type="RefSeq" id="WP_157460177.1">
    <property type="nucleotide sequence ID" value="NZ_WQLB01000023.1"/>
</dbReference>
<name>A0A7C9LNJ0_9DEIO</name>
<sequence>MTPRMTRLDSQHQQRGWRLWRWTLRFGVLGVLLVVLPMLTVGRSGQVVAFGVMYATRLASVVLYGALLVVTGRRWLWLSLPLILLPEILPFGLISRAGLLMGLAEVRRHLKVTGPDSGCQFH</sequence>
<reference evidence="2 3" key="1">
    <citation type="submission" date="2019-12" db="EMBL/GenBank/DDBJ databases">
        <title>Deinococcus sp. HMF7620 Genome sequencing and assembly.</title>
        <authorList>
            <person name="Kang H."/>
            <person name="Kim H."/>
            <person name="Joh K."/>
        </authorList>
    </citation>
    <scope>NUCLEOTIDE SEQUENCE [LARGE SCALE GENOMIC DNA]</scope>
    <source>
        <strain evidence="2 3">HMF7620</strain>
    </source>
</reference>
<feature type="transmembrane region" description="Helical" evidence="1">
    <location>
        <begin position="75"/>
        <end position="99"/>
    </location>
</feature>
<dbReference type="EMBL" id="WQLB01000023">
    <property type="protein sequence ID" value="MVN88117.1"/>
    <property type="molecule type" value="Genomic_DNA"/>
</dbReference>
<evidence type="ECO:0000313" key="3">
    <source>
        <dbReference type="Proteomes" id="UP000483286"/>
    </source>
</evidence>
<feature type="transmembrane region" description="Helical" evidence="1">
    <location>
        <begin position="47"/>
        <end position="69"/>
    </location>
</feature>
<dbReference type="AlphaFoldDB" id="A0A7C9LNJ0"/>
<keyword evidence="1" id="KW-0812">Transmembrane</keyword>
<accession>A0A7C9LNJ0</accession>
<comment type="caution">
    <text evidence="2">The sequence shown here is derived from an EMBL/GenBank/DDBJ whole genome shotgun (WGS) entry which is preliminary data.</text>
</comment>